<comment type="function">
    <text evidence="7">Involved in DNA repair and RecF pathway recombination.</text>
</comment>
<dbReference type="GO" id="GO:0043590">
    <property type="term" value="C:bacterial nucleoid"/>
    <property type="evidence" value="ECO:0007669"/>
    <property type="project" value="TreeGrafter"/>
</dbReference>
<dbReference type="GO" id="GO:0006310">
    <property type="term" value="P:DNA recombination"/>
    <property type="evidence" value="ECO:0007669"/>
    <property type="project" value="UniProtKB-UniRule"/>
</dbReference>
<sequence length="210" mass="23853">MEVTYKNQAIILAREPYGENDSRVFVYTRDFGKLDLVARGTQKLSSKLAAHIEPLNLGEIMVVRGKQYDYLGSVVSEKVFAGIKDNYEKTAAAGEIVKLIKEIIKDSEQDEQVFLMLNKFLEILNNNEINSSQLILLKSAFALKLISRLGYQPQLDDLKIGNIKASKKITAMAKLILQKKLNEIITIDIESELIKEFSKVINSYKLYLFD</sequence>
<evidence type="ECO:0000256" key="4">
    <source>
        <dbReference type="ARBA" id="ARBA00023172"/>
    </source>
</evidence>
<dbReference type="Gene3D" id="2.40.50.140">
    <property type="entry name" value="Nucleic acid-binding proteins"/>
    <property type="match status" value="1"/>
</dbReference>
<dbReference type="GO" id="GO:0006302">
    <property type="term" value="P:double-strand break repair"/>
    <property type="evidence" value="ECO:0007669"/>
    <property type="project" value="TreeGrafter"/>
</dbReference>
<keyword evidence="5 7" id="KW-0234">DNA repair</keyword>
<evidence type="ECO:0000256" key="6">
    <source>
        <dbReference type="ARBA" id="ARBA00033409"/>
    </source>
</evidence>
<evidence type="ECO:0000256" key="3">
    <source>
        <dbReference type="ARBA" id="ARBA00022763"/>
    </source>
</evidence>
<dbReference type="InterPro" id="IPR012340">
    <property type="entry name" value="NA-bd_OB-fold"/>
</dbReference>
<dbReference type="Proteomes" id="UP000229335">
    <property type="component" value="Unassembled WGS sequence"/>
</dbReference>
<dbReference type="NCBIfam" id="TIGR00613">
    <property type="entry name" value="reco"/>
    <property type="match status" value="1"/>
</dbReference>
<dbReference type="SUPFAM" id="SSF57863">
    <property type="entry name" value="ArfGap/RecO-like zinc finger"/>
    <property type="match status" value="1"/>
</dbReference>
<dbReference type="InterPro" id="IPR003717">
    <property type="entry name" value="RecO"/>
</dbReference>
<dbReference type="SUPFAM" id="SSF50249">
    <property type="entry name" value="Nucleic acid-binding proteins"/>
    <property type="match status" value="1"/>
</dbReference>
<protein>
    <recommendedName>
        <fullName evidence="2 7">DNA repair protein RecO</fullName>
    </recommendedName>
    <alternativeName>
        <fullName evidence="6 7">Recombination protein O</fullName>
    </alternativeName>
</protein>
<dbReference type="PANTHER" id="PTHR33991">
    <property type="entry name" value="DNA REPAIR PROTEIN RECO"/>
    <property type="match status" value="1"/>
</dbReference>
<evidence type="ECO:0000256" key="1">
    <source>
        <dbReference type="ARBA" id="ARBA00007452"/>
    </source>
</evidence>
<evidence type="ECO:0000256" key="7">
    <source>
        <dbReference type="HAMAP-Rule" id="MF_00201"/>
    </source>
</evidence>
<dbReference type="EMBL" id="PFAS01000054">
    <property type="protein sequence ID" value="PIT93668.1"/>
    <property type="molecule type" value="Genomic_DNA"/>
</dbReference>
<dbReference type="PANTHER" id="PTHR33991:SF1">
    <property type="entry name" value="DNA REPAIR PROTEIN RECO"/>
    <property type="match status" value="1"/>
</dbReference>
<feature type="domain" description="DNA replication/recombination mediator RecO N-terminal" evidence="8">
    <location>
        <begin position="1"/>
        <end position="73"/>
    </location>
</feature>
<dbReference type="Pfam" id="PF11967">
    <property type="entry name" value="RecO_N"/>
    <property type="match status" value="1"/>
</dbReference>
<comment type="caution">
    <text evidence="9">The sequence shown here is derived from an EMBL/GenBank/DDBJ whole genome shotgun (WGS) entry which is preliminary data.</text>
</comment>
<evidence type="ECO:0000256" key="2">
    <source>
        <dbReference type="ARBA" id="ARBA00021310"/>
    </source>
</evidence>
<evidence type="ECO:0000256" key="5">
    <source>
        <dbReference type="ARBA" id="ARBA00023204"/>
    </source>
</evidence>
<dbReference type="InterPro" id="IPR037278">
    <property type="entry name" value="ARFGAP/RecO"/>
</dbReference>
<evidence type="ECO:0000313" key="9">
    <source>
        <dbReference type="EMBL" id="PIT93668.1"/>
    </source>
</evidence>
<dbReference type="AlphaFoldDB" id="A0A2M6WLH0"/>
<name>A0A2M6WLH0_9BACT</name>
<evidence type="ECO:0000259" key="8">
    <source>
        <dbReference type="Pfam" id="PF11967"/>
    </source>
</evidence>
<dbReference type="HAMAP" id="MF_00201">
    <property type="entry name" value="RecO"/>
    <property type="match status" value="1"/>
</dbReference>
<keyword evidence="3 7" id="KW-0227">DNA damage</keyword>
<keyword evidence="4 7" id="KW-0233">DNA recombination</keyword>
<organism evidence="9 10">
    <name type="scientific">Candidatus Falkowbacteria bacterium CG10_big_fil_rev_8_21_14_0_10_43_11</name>
    <dbReference type="NCBI Taxonomy" id="1974568"/>
    <lineage>
        <taxon>Bacteria</taxon>
        <taxon>Candidatus Falkowiibacteriota</taxon>
    </lineage>
</organism>
<comment type="similarity">
    <text evidence="1 7">Belongs to the RecO family.</text>
</comment>
<dbReference type="Gene3D" id="1.20.1440.120">
    <property type="entry name" value="Recombination protein O, C-terminal domain"/>
    <property type="match status" value="1"/>
</dbReference>
<dbReference type="InterPro" id="IPR042242">
    <property type="entry name" value="RecO_C"/>
</dbReference>
<accession>A0A2M6WLH0</accession>
<dbReference type="Pfam" id="PF02565">
    <property type="entry name" value="RecO_C"/>
    <property type="match status" value="1"/>
</dbReference>
<reference evidence="10" key="1">
    <citation type="submission" date="2017-09" db="EMBL/GenBank/DDBJ databases">
        <title>Depth-based differentiation of microbial function through sediment-hosted aquifers and enrichment of novel symbionts in the deep terrestrial subsurface.</title>
        <authorList>
            <person name="Probst A.J."/>
            <person name="Ladd B."/>
            <person name="Jarett J.K."/>
            <person name="Geller-Mcgrath D.E."/>
            <person name="Sieber C.M.K."/>
            <person name="Emerson J.B."/>
            <person name="Anantharaman K."/>
            <person name="Thomas B.C."/>
            <person name="Malmstrom R."/>
            <person name="Stieglmeier M."/>
            <person name="Klingl A."/>
            <person name="Woyke T."/>
            <person name="Ryan C.M."/>
            <person name="Banfield J.F."/>
        </authorList>
    </citation>
    <scope>NUCLEOTIDE SEQUENCE [LARGE SCALE GENOMIC DNA]</scope>
</reference>
<gene>
    <name evidence="7 9" type="primary">recO</name>
    <name evidence="9" type="ORF">COU00_03090</name>
</gene>
<proteinExistence type="inferred from homology"/>
<dbReference type="InterPro" id="IPR022572">
    <property type="entry name" value="DNA_rep/recomb_RecO_N"/>
</dbReference>
<evidence type="ECO:0000313" key="10">
    <source>
        <dbReference type="Proteomes" id="UP000229335"/>
    </source>
</evidence>